<evidence type="ECO:0000256" key="2">
    <source>
        <dbReference type="ARBA" id="ARBA00022801"/>
    </source>
</evidence>
<dbReference type="Gramene" id="Pp3c20_1220V3.1">
    <property type="protein sequence ID" value="PAC:32948165.CDS.1"/>
    <property type="gene ID" value="Pp3c20_1220"/>
</dbReference>
<dbReference type="PANTHER" id="PTHR32227">
    <property type="entry name" value="GLUCAN ENDO-1,3-BETA-GLUCOSIDASE BG1-RELATED-RELATED"/>
    <property type="match status" value="1"/>
</dbReference>
<comment type="similarity">
    <text evidence="1 4">Belongs to the glycosyl hydrolase 17 family.</text>
</comment>
<accession>A0A2K1ITH8</accession>
<reference evidence="5 7" key="2">
    <citation type="journal article" date="2018" name="Plant J.">
        <title>The Physcomitrella patens chromosome-scale assembly reveals moss genome structure and evolution.</title>
        <authorList>
            <person name="Lang D."/>
            <person name="Ullrich K.K."/>
            <person name="Murat F."/>
            <person name="Fuchs J."/>
            <person name="Jenkins J."/>
            <person name="Haas F.B."/>
            <person name="Piednoel M."/>
            <person name="Gundlach H."/>
            <person name="Van Bel M."/>
            <person name="Meyberg R."/>
            <person name="Vives C."/>
            <person name="Morata J."/>
            <person name="Symeonidi A."/>
            <person name="Hiss M."/>
            <person name="Muchero W."/>
            <person name="Kamisugi Y."/>
            <person name="Saleh O."/>
            <person name="Blanc G."/>
            <person name="Decker E.L."/>
            <person name="van Gessel N."/>
            <person name="Grimwood J."/>
            <person name="Hayes R.D."/>
            <person name="Graham S.W."/>
            <person name="Gunter L.E."/>
            <person name="McDaniel S.F."/>
            <person name="Hoernstein S.N.W."/>
            <person name="Larsson A."/>
            <person name="Li F.W."/>
            <person name="Perroud P.F."/>
            <person name="Phillips J."/>
            <person name="Ranjan P."/>
            <person name="Rokshar D.S."/>
            <person name="Rothfels C.J."/>
            <person name="Schneider L."/>
            <person name="Shu S."/>
            <person name="Stevenson D.W."/>
            <person name="Thummler F."/>
            <person name="Tillich M."/>
            <person name="Villarreal Aguilar J.C."/>
            <person name="Widiez T."/>
            <person name="Wong G.K."/>
            <person name="Wymore A."/>
            <person name="Zhang Y."/>
            <person name="Zimmer A.D."/>
            <person name="Quatrano R.S."/>
            <person name="Mayer K.F.X."/>
            <person name="Goodstein D."/>
            <person name="Casacuberta J.M."/>
            <person name="Vandepoele K."/>
            <person name="Reski R."/>
            <person name="Cuming A.C."/>
            <person name="Tuskan G.A."/>
            <person name="Maumus F."/>
            <person name="Salse J."/>
            <person name="Schmutz J."/>
            <person name="Rensing S.A."/>
        </authorList>
    </citation>
    <scope>NUCLEOTIDE SEQUENCE [LARGE SCALE GENOMIC DNA]</scope>
    <source>
        <strain evidence="6 7">cv. Gransden 2004</strain>
    </source>
</reference>
<dbReference type="EnsemblPlants" id="Pp3c20_1220V3.1">
    <property type="protein sequence ID" value="PAC:32948165.CDS.1"/>
    <property type="gene ID" value="Pp3c20_1220"/>
</dbReference>
<dbReference type="GO" id="GO:0004553">
    <property type="term" value="F:hydrolase activity, hydrolyzing O-glycosyl compounds"/>
    <property type="evidence" value="ECO:0007669"/>
    <property type="project" value="InterPro"/>
</dbReference>
<dbReference type="Gene3D" id="3.20.20.80">
    <property type="entry name" value="Glycosidases"/>
    <property type="match status" value="1"/>
</dbReference>
<protein>
    <recommendedName>
        <fullName evidence="8">Glucan endo-1,3-beta-D-glucosidase</fullName>
    </recommendedName>
</protein>
<keyword evidence="7" id="KW-1185">Reference proteome</keyword>
<keyword evidence="3" id="KW-0326">Glycosidase</keyword>
<evidence type="ECO:0000256" key="1">
    <source>
        <dbReference type="ARBA" id="ARBA00008773"/>
    </source>
</evidence>
<evidence type="ECO:0000256" key="4">
    <source>
        <dbReference type="RuleBase" id="RU004335"/>
    </source>
</evidence>
<organism evidence="5">
    <name type="scientific">Physcomitrium patens</name>
    <name type="common">Spreading-leaved earth moss</name>
    <name type="synonym">Physcomitrella patens</name>
    <dbReference type="NCBI Taxonomy" id="3218"/>
    <lineage>
        <taxon>Eukaryota</taxon>
        <taxon>Viridiplantae</taxon>
        <taxon>Streptophyta</taxon>
        <taxon>Embryophyta</taxon>
        <taxon>Bryophyta</taxon>
        <taxon>Bryophytina</taxon>
        <taxon>Bryopsida</taxon>
        <taxon>Funariidae</taxon>
        <taxon>Funariales</taxon>
        <taxon>Funariaceae</taxon>
        <taxon>Physcomitrium</taxon>
    </lineage>
</organism>
<dbReference type="Proteomes" id="UP000006727">
    <property type="component" value="Chromosome 20"/>
</dbReference>
<sequence>MLTAFKGSGIKVTVAVPNDAVATVASSQQEADRWVRTHVKPFVSFIDRIAVGNEWLHGHKRDVSPLVLAMQNIHRSLVKLSLSKIKVTTPHAFDAIGFPPSKGRFPYPADMKRILNLLQTTKSAFTLNVYPFFAYKVNANVNREYAVFNPNSNHVIDMGRRYTNLFDAQVDTHRSAMAAIGYPDFPLVIGETGWPSAGSNARGVNIQDAQTYNNNLVKHELSSEGTPMRRNVRMPTYIFALFNENLKGGGIENNWGLYHPNMTPVYSINLSV</sequence>
<reference evidence="6" key="3">
    <citation type="submission" date="2020-12" db="UniProtKB">
        <authorList>
            <consortium name="EnsemblPlants"/>
        </authorList>
    </citation>
    <scope>IDENTIFICATION</scope>
</reference>
<evidence type="ECO:0008006" key="8">
    <source>
        <dbReference type="Google" id="ProtNLM"/>
    </source>
</evidence>
<dbReference type="GO" id="GO:0005975">
    <property type="term" value="P:carbohydrate metabolic process"/>
    <property type="evidence" value="ECO:0007669"/>
    <property type="project" value="InterPro"/>
</dbReference>
<dbReference type="Pfam" id="PF00332">
    <property type="entry name" value="Glyco_hydro_17"/>
    <property type="match status" value="1"/>
</dbReference>
<evidence type="ECO:0000313" key="7">
    <source>
        <dbReference type="Proteomes" id="UP000006727"/>
    </source>
</evidence>
<evidence type="ECO:0000256" key="3">
    <source>
        <dbReference type="ARBA" id="ARBA00023295"/>
    </source>
</evidence>
<dbReference type="InterPro" id="IPR000490">
    <property type="entry name" value="Glyco_hydro_17"/>
</dbReference>
<dbReference type="SUPFAM" id="SSF51445">
    <property type="entry name" value="(Trans)glycosidases"/>
    <property type="match status" value="1"/>
</dbReference>
<dbReference type="InterPro" id="IPR044965">
    <property type="entry name" value="Glyco_hydro_17_plant"/>
</dbReference>
<gene>
    <name evidence="5" type="ORF">PHYPA_024529</name>
</gene>
<dbReference type="FunFam" id="3.20.20.80:FF:000495">
    <property type="entry name" value="Putative glucan endo-13-beta-glucosidase BG1"/>
    <property type="match status" value="1"/>
</dbReference>
<dbReference type="EMBL" id="ABEU02000020">
    <property type="protein sequence ID" value="PNR32587.1"/>
    <property type="molecule type" value="Genomic_DNA"/>
</dbReference>
<dbReference type="AlphaFoldDB" id="A0A2K1ITH8"/>
<keyword evidence="2" id="KW-0378">Hydrolase</keyword>
<name>A0A2K1ITH8_PHYPA</name>
<dbReference type="PaxDb" id="3218-PP1S334_77V6.1"/>
<reference evidence="5 7" key="1">
    <citation type="journal article" date="2008" name="Science">
        <title>The Physcomitrella genome reveals evolutionary insights into the conquest of land by plants.</title>
        <authorList>
            <person name="Rensing S."/>
            <person name="Lang D."/>
            <person name="Zimmer A."/>
            <person name="Terry A."/>
            <person name="Salamov A."/>
            <person name="Shapiro H."/>
            <person name="Nishiyama T."/>
            <person name="Perroud P.-F."/>
            <person name="Lindquist E."/>
            <person name="Kamisugi Y."/>
            <person name="Tanahashi T."/>
            <person name="Sakakibara K."/>
            <person name="Fujita T."/>
            <person name="Oishi K."/>
            <person name="Shin-I T."/>
            <person name="Kuroki Y."/>
            <person name="Toyoda A."/>
            <person name="Suzuki Y."/>
            <person name="Hashimoto A."/>
            <person name="Yamaguchi K."/>
            <person name="Sugano A."/>
            <person name="Kohara Y."/>
            <person name="Fujiyama A."/>
            <person name="Anterola A."/>
            <person name="Aoki S."/>
            <person name="Ashton N."/>
            <person name="Barbazuk W.B."/>
            <person name="Barker E."/>
            <person name="Bennetzen J."/>
            <person name="Bezanilla M."/>
            <person name="Blankenship R."/>
            <person name="Cho S.H."/>
            <person name="Dutcher S."/>
            <person name="Estelle M."/>
            <person name="Fawcett J.A."/>
            <person name="Gundlach H."/>
            <person name="Hanada K."/>
            <person name="Heyl A."/>
            <person name="Hicks K.A."/>
            <person name="Hugh J."/>
            <person name="Lohr M."/>
            <person name="Mayer K."/>
            <person name="Melkozernov A."/>
            <person name="Murata T."/>
            <person name="Nelson D."/>
            <person name="Pils B."/>
            <person name="Prigge M."/>
            <person name="Reiss B."/>
            <person name="Renner T."/>
            <person name="Rombauts S."/>
            <person name="Rushton P."/>
            <person name="Sanderfoot A."/>
            <person name="Schween G."/>
            <person name="Shiu S.-H."/>
            <person name="Stueber K."/>
            <person name="Theodoulou F.L."/>
            <person name="Tu H."/>
            <person name="Van de Peer Y."/>
            <person name="Verrier P.J."/>
            <person name="Waters E."/>
            <person name="Wood A."/>
            <person name="Yang L."/>
            <person name="Cove D."/>
            <person name="Cuming A."/>
            <person name="Hasebe M."/>
            <person name="Lucas S."/>
            <person name="Mishler D.B."/>
            <person name="Reski R."/>
            <person name="Grigoriev I."/>
            <person name="Quatrano R.S."/>
            <person name="Boore J.L."/>
        </authorList>
    </citation>
    <scope>NUCLEOTIDE SEQUENCE [LARGE SCALE GENOMIC DNA]</scope>
    <source>
        <strain evidence="6 7">cv. Gransden 2004</strain>
    </source>
</reference>
<proteinExistence type="inferred from homology"/>
<evidence type="ECO:0000313" key="5">
    <source>
        <dbReference type="EMBL" id="PNR32587.1"/>
    </source>
</evidence>
<evidence type="ECO:0000313" key="6">
    <source>
        <dbReference type="EnsemblPlants" id="PAC:32948165.CDS.1"/>
    </source>
</evidence>
<dbReference type="InterPro" id="IPR017853">
    <property type="entry name" value="GH"/>
</dbReference>